<dbReference type="PANTHER" id="PTHR22990:SF15">
    <property type="entry name" value="F-BOX ONLY PROTEIN 10"/>
    <property type="match status" value="1"/>
</dbReference>
<keyword evidence="2" id="KW-0677">Repeat</keyword>
<dbReference type="InterPro" id="IPR012334">
    <property type="entry name" value="Pectin_lyas_fold"/>
</dbReference>
<dbReference type="InterPro" id="IPR006626">
    <property type="entry name" value="PbH1"/>
</dbReference>
<feature type="domain" description="Periplasmic copper-binding protein NosD beta helix" evidence="4">
    <location>
        <begin position="612"/>
        <end position="728"/>
    </location>
</feature>
<proteinExistence type="predicted"/>
<feature type="domain" description="Right handed beta helix" evidence="5">
    <location>
        <begin position="274"/>
        <end position="454"/>
    </location>
</feature>
<comment type="pathway">
    <text evidence="1">Protein modification; protein ubiquitination.</text>
</comment>
<name>A0A2V2N8H6_9EURY</name>
<dbReference type="InterPro" id="IPR051550">
    <property type="entry name" value="SCF-Subunits/Alg-Epimerases"/>
</dbReference>
<evidence type="ECO:0008006" key="8">
    <source>
        <dbReference type="Google" id="ProtNLM"/>
    </source>
</evidence>
<dbReference type="Gene3D" id="2.160.20.10">
    <property type="entry name" value="Single-stranded right-handed beta-helix, Pectin lyase-like"/>
    <property type="match status" value="2"/>
</dbReference>
<feature type="domain" description="Periplasmic copper-binding protein NosD beta helix" evidence="4">
    <location>
        <begin position="467"/>
        <end position="594"/>
    </location>
</feature>
<dbReference type="InterPro" id="IPR007742">
    <property type="entry name" value="NosD_dom"/>
</dbReference>
<evidence type="ECO:0000256" key="3">
    <source>
        <dbReference type="ARBA" id="ARBA00022786"/>
    </source>
</evidence>
<dbReference type="SUPFAM" id="SSF51126">
    <property type="entry name" value="Pectin lyase-like"/>
    <property type="match status" value="2"/>
</dbReference>
<dbReference type="PANTHER" id="PTHR22990">
    <property type="entry name" value="F-BOX ONLY PROTEIN"/>
    <property type="match status" value="1"/>
</dbReference>
<keyword evidence="7" id="KW-1185">Reference proteome</keyword>
<gene>
    <name evidence="6" type="ORF">DK846_12115</name>
</gene>
<dbReference type="SMART" id="SM00710">
    <property type="entry name" value="PbH1"/>
    <property type="match status" value="13"/>
</dbReference>
<dbReference type="GeneID" id="97550250"/>
<accession>A0A2V2N8H6</accession>
<keyword evidence="3" id="KW-0833">Ubl conjugation pathway</keyword>
<comment type="caution">
    <text evidence="6">The sequence shown here is derived from an EMBL/GenBank/DDBJ whole genome shotgun (WGS) entry which is preliminary data.</text>
</comment>
<dbReference type="EMBL" id="QGMY01000008">
    <property type="protein sequence ID" value="PWR71593.1"/>
    <property type="molecule type" value="Genomic_DNA"/>
</dbReference>
<reference evidence="6 7" key="1">
    <citation type="submission" date="2018-05" db="EMBL/GenBank/DDBJ databases">
        <title>Draft genome of Methanospirillum lacunae Ki8-1.</title>
        <authorList>
            <person name="Dueholm M.S."/>
            <person name="Nielsen P.H."/>
            <person name="Bakmann L.F."/>
            <person name="Otzen D.E."/>
        </authorList>
    </citation>
    <scope>NUCLEOTIDE SEQUENCE [LARGE SCALE GENOMIC DNA]</scope>
    <source>
        <strain evidence="6 7">Ki8-1</strain>
    </source>
</reference>
<dbReference type="Pfam" id="PF05048">
    <property type="entry name" value="NosD"/>
    <property type="match status" value="2"/>
</dbReference>
<dbReference type="RefSeq" id="WP_109969211.1">
    <property type="nucleotide sequence ID" value="NZ_CP176093.1"/>
</dbReference>
<evidence type="ECO:0000256" key="2">
    <source>
        <dbReference type="ARBA" id="ARBA00022737"/>
    </source>
</evidence>
<dbReference type="Pfam" id="PF13229">
    <property type="entry name" value="Beta_helix"/>
    <property type="match status" value="1"/>
</dbReference>
<evidence type="ECO:0000259" key="5">
    <source>
        <dbReference type="Pfam" id="PF13229"/>
    </source>
</evidence>
<evidence type="ECO:0000313" key="7">
    <source>
        <dbReference type="Proteomes" id="UP000245657"/>
    </source>
</evidence>
<evidence type="ECO:0000259" key="4">
    <source>
        <dbReference type="Pfam" id="PF05048"/>
    </source>
</evidence>
<dbReference type="InterPro" id="IPR022441">
    <property type="entry name" value="Para_beta_helix_rpt-2"/>
</dbReference>
<evidence type="ECO:0000313" key="6">
    <source>
        <dbReference type="EMBL" id="PWR71593.1"/>
    </source>
</evidence>
<dbReference type="InterPro" id="IPR039448">
    <property type="entry name" value="Beta_helix"/>
</dbReference>
<dbReference type="OrthoDB" id="59577at2157"/>
<dbReference type="InterPro" id="IPR011050">
    <property type="entry name" value="Pectin_lyase_fold/virulence"/>
</dbReference>
<dbReference type="Proteomes" id="UP000245657">
    <property type="component" value="Unassembled WGS sequence"/>
</dbReference>
<evidence type="ECO:0000256" key="1">
    <source>
        <dbReference type="ARBA" id="ARBA00004906"/>
    </source>
</evidence>
<sequence length="1002" mass="107151">MIQKFLDFRLREQKTPFRTLGSLPNIQTSGIRAQILFTLLVLALLAGQSGAEAPADGPASCMVLVTSTEGGSVNPFGATTVPSGSDITFIITPQPGFEIDHVMVDQIDKGSIPTFTISPVTHDIAVHVIFGPVSRSTVHSPEPTGTPCVIQTTPQPTPYRGAVKPEPIQQPSQQQESSSQVITVGRTGADFTRIQDAIDSASPGKTVRIDPGTYEEQVIITKPLTLTGKEGEERPLISAGENGSALLITVSQVSLNRLQITDARKDENDLITAVSATGIRNLTLEQCEISRSQNGLIVSGSENVTITACNITNISRNGISLITSNDIRISQTRVSECKTDLIGENLTGLFMQRTQINDAEERGVFFDGIADSEIRGNIISGNSKALPDTSPRPGDALRLDNTRNVTVAENQIVSNLGVGFRLDKPAKITVTNNTLRNNAVGFSCTGEITETNTIDQSNIIDSLPILYFQGVSGKTIEDLSPATLYLVNCSDITVRNIAMESRNGYGIVAEGGRDLTIQNISVGRNLNQNILITGVIGGTIAETTVHNSSRYGLGVSDSSSIRIVGSEFRDNAIGVAIRGISSGVNLSGNSFSGDLIGFQIQDGFSSSGFGDLSGNRINRCKTGIVSSGGGAGMIRQNQIKEVSDGLNLSGSQDLNVKENQIEAYNTGLSLAQGTIHPSTITKSRASFGNKVVRNSITAEKPLQIKDSSEWIYGNTFVLNDFNSRNATTGLTGLSSQDSGSDSDDSWGGFTPANVDFVDSGKSKQVEQVETSNTWDTGERVRYIYGNSTFSGLLGNHWTNYKGNEIAASGVGDTPYTINTDNVDKYPLTGLQNQYQTEGGGYPLDLKSGWNLISTPSDLASGHNTALIFSDVNSGGHSMYSFANGSWTVVKANDIIQPLHGFWIYATDATTVPLIFDPGTVPTPVHLMKGWNAIGFPGIQASTAGDALRSLDKSWSYVMGYNATSQKYDPPIFRDGGETAIMYPSRGYWIHLEEEADLQPVTG</sequence>
<organism evidence="6 7">
    <name type="scientific">Methanospirillum lacunae</name>
    <dbReference type="NCBI Taxonomy" id="668570"/>
    <lineage>
        <taxon>Archaea</taxon>
        <taxon>Methanobacteriati</taxon>
        <taxon>Methanobacteriota</taxon>
        <taxon>Stenosarchaea group</taxon>
        <taxon>Methanomicrobia</taxon>
        <taxon>Methanomicrobiales</taxon>
        <taxon>Methanospirillaceae</taxon>
        <taxon>Methanospirillum</taxon>
    </lineage>
</organism>
<protein>
    <recommendedName>
        <fullName evidence="8">Periplasmic copper-binding protein NosD beta helix domain-containing protein</fullName>
    </recommendedName>
</protein>
<dbReference type="NCBIfam" id="TIGR03804">
    <property type="entry name" value="para_beta_helix"/>
    <property type="match status" value="1"/>
</dbReference>
<dbReference type="AlphaFoldDB" id="A0A2V2N8H6"/>